<dbReference type="InterPro" id="IPR036457">
    <property type="entry name" value="PPM-type-like_dom_sf"/>
</dbReference>
<organism evidence="2 3">
    <name type="scientific">Candidatus Zymogenus saltonus</name>
    <dbReference type="NCBI Taxonomy" id="2844893"/>
    <lineage>
        <taxon>Bacteria</taxon>
        <taxon>Deltaproteobacteria</taxon>
        <taxon>Candidatus Zymogenia</taxon>
        <taxon>Candidatus Zymogeniales</taxon>
        <taxon>Candidatus Zymogenaceae</taxon>
        <taxon>Candidatus Zymogenus</taxon>
    </lineage>
</organism>
<evidence type="ECO:0000313" key="2">
    <source>
        <dbReference type="EMBL" id="MBN1572722.1"/>
    </source>
</evidence>
<evidence type="ECO:0000313" key="3">
    <source>
        <dbReference type="Proteomes" id="UP000809273"/>
    </source>
</evidence>
<evidence type="ECO:0008006" key="4">
    <source>
        <dbReference type="Google" id="ProtNLM"/>
    </source>
</evidence>
<feature type="compositionally biased region" description="Basic and acidic residues" evidence="1">
    <location>
        <begin position="1"/>
        <end position="30"/>
    </location>
</feature>
<evidence type="ECO:0000256" key="1">
    <source>
        <dbReference type="SAM" id="MobiDB-lite"/>
    </source>
</evidence>
<gene>
    <name evidence="2" type="ORF">JW984_05930</name>
</gene>
<accession>A0A9D8KDY8</accession>
<dbReference type="SUPFAM" id="SSF81606">
    <property type="entry name" value="PP2C-like"/>
    <property type="match status" value="1"/>
</dbReference>
<protein>
    <recommendedName>
        <fullName evidence="4">PPM-type phosphatase domain-containing protein</fullName>
    </recommendedName>
</protein>
<reference evidence="2" key="1">
    <citation type="journal article" date="2021" name="Environ. Microbiol.">
        <title>Genomic characterization of three novel Desulfobacterota classes expand the metabolic and phylogenetic diversity of the phylum.</title>
        <authorList>
            <person name="Murphy C.L."/>
            <person name="Biggerstaff J."/>
            <person name="Eichhorn A."/>
            <person name="Ewing E."/>
            <person name="Shahan R."/>
            <person name="Soriano D."/>
            <person name="Stewart S."/>
            <person name="VanMol K."/>
            <person name="Walker R."/>
            <person name="Walters P."/>
            <person name="Elshahed M.S."/>
            <person name="Youssef N.H."/>
        </authorList>
    </citation>
    <scope>NUCLEOTIDE SEQUENCE</scope>
    <source>
        <strain evidence="2">Zod_Metabat.24</strain>
    </source>
</reference>
<feature type="region of interest" description="Disordered" evidence="1">
    <location>
        <begin position="1"/>
        <end position="33"/>
    </location>
</feature>
<reference evidence="2" key="2">
    <citation type="submission" date="2021-01" db="EMBL/GenBank/DDBJ databases">
        <authorList>
            <person name="Hahn C.R."/>
            <person name="Youssef N.H."/>
            <person name="Elshahed M."/>
        </authorList>
    </citation>
    <scope>NUCLEOTIDE SEQUENCE</scope>
    <source>
        <strain evidence="2">Zod_Metabat.24</strain>
    </source>
</reference>
<dbReference type="EMBL" id="JAFGIX010000027">
    <property type="protein sequence ID" value="MBN1572722.1"/>
    <property type="molecule type" value="Genomic_DNA"/>
</dbReference>
<dbReference type="AlphaFoldDB" id="A0A9D8KDY8"/>
<proteinExistence type="predicted"/>
<dbReference type="Proteomes" id="UP000809273">
    <property type="component" value="Unassembled WGS sequence"/>
</dbReference>
<sequence length="312" mass="32745">MIRDNIKGKGEDKGGGKSEGRSEGGEEGRGVRGGRILTFDIPDVCSASLIPGRSRPINGRGGDFNAGKIGDSVYIDLNLGIVAVADGPERNPSASSVFIKKLRAAIHGSPNFGSPPRIFSESLFKGAFEELVETANVISKGTDYHNATTFSALFTGLRDEGEGGSAGRGRCGLYSAILHTGDSMIFKISAGTGEVSRLTKTNHFLIGRAPRLFQAEFLSEIDEVIEGGDTVLLSTDGLNDLARSHGITTEDFLAQEIVGLNPRGITRRIGSLAGGAKIRLDDIGLVCLVPGAAICRHLNKAVPGIILEDAVG</sequence>
<comment type="caution">
    <text evidence="2">The sequence shown here is derived from an EMBL/GenBank/DDBJ whole genome shotgun (WGS) entry which is preliminary data.</text>
</comment>
<name>A0A9D8KDY8_9DELT</name>